<evidence type="ECO:0000259" key="7">
    <source>
        <dbReference type="Pfam" id="PF07992"/>
    </source>
</evidence>
<keyword evidence="5" id="KW-0560">Oxidoreductase</keyword>
<dbReference type="EMBL" id="RJSG01000006">
    <property type="protein sequence ID" value="RNL75367.1"/>
    <property type="molecule type" value="Genomic_DNA"/>
</dbReference>
<comment type="cofactor">
    <cofactor evidence="1">
        <name>FAD</name>
        <dbReference type="ChEBI" id="CHEBI:57692"/>
    </cofactor>
</comment>
<comment type="caution">
    <text evidence="8">The sequence shown here is derived from an EMBL/GenBank/DDBJ whole genome shotgun (WGS) entry which is preliminary data.</text>
</comment>
<evidence type="ECO:0000256" key="1">
    <source>
        <dbReference type="ARBA" id="ARBA00001974"/>
    </source>
</evidence>
<feature type="region of interest" description="Disordered" evidence="6">
    <location>
        <begin position="1"/>
        <end position="47"/>
    </location>
</feature>
<dbReference type="GO" id="GO:0019646">
    <property type="term" value="P:aerobic electron transport chain"/>
    <property type="evidence" value="ECO:0007669"/>
    <property type="project" value="TreeGrafter"/>
</dbReference>
<organism evidence="8 9">
    <name type="scientific">Nocardioides marmorisolisilvae</name>
    <dbReference type="NCBI Taxonomy" id="1542737"/>
    <lineage>
        <taxon>Bacteria</taxon>
        <taxon>Bacillati</taxon>
        <taxon>Actinomycetota</taxon>
        <taxon>Actinomycetes</taxon>
        <taxon>Propionibacteriales</taxon>
        <taxon>Nocardioidaceae</taxon>
        <taxon>Nocardioides</taxon>
    </lineage>
</organism>
<dbReference type="GO" id="GO:0003955">
    <property type="term" value="F:NAD(P)H dehydrogenase (quinone) activity"/>
    <property type="evidence" value="ECO:0007669"/>
    <property type="project" value="TreeGrafter"/>
</dbReference>
<proteinExistence type="inferred from homology"/>
<accession>A0A3N0DI53</accession>
<dbReference type="InterPro" id="IPR051169">
    <property type="entry name" value="NADH-Q_oxidoreductase"/>
</dbReference>
<dbReference type="Pfam" id="PF07992">
    <property type="entry name" value="Pyr_redox_2"/>
    <property type="match status" value="1"/>
</dbReference>
<dbReference type="InterPro" id="IPR023753">
    <property type="entry name" value="FAD/NAD-binding_dom"/>
</dbReference>
<dbReference type="OrthoDB" id="9784880at2"/>
<dbReference type="Gene3D" id="3.50.50.100">
    <property type="match status" value="1"/>
</dbReference>
<dbReference type="PRINTS" id="PR00368">
    <property type="entry name" value="FADPNR"/>
</dbReference>
<evidence type="ECO:0000313" key="9">
    <source>
        <dbReference type="Proteomes" id="UP000277094"/>
    </source>
</evidence>
<evidence type="ECO:0000256" key="4">
    <source>
        <dbReference type="ARBA" id="ARBA00022827"/>
    </source>
</evidence>
<evidence type="ECO:0000256" key="6">
    <source>
        <dbReference type="SAM" id="MobiDB-lite"/>
    </source>
</evidence>
<gene>
    <name evidence="8" type="ORF">EFL95_18285</name>
</gene>
<keyword evidence="3" id="KW-0285">Flavoprotein</keyword>
<feature type="domain" description="FAD/NAD(P)-binding" evidence="7">
    <location>
        <begin position="55"/>
        <end position="337"/>
    </location>
</feature>
<sequence>MWARSVTSRFLRSRPRADEPPGVSHVGRPPRPLGDVSRTRGSRTMSFTPRTKTNRVVVIGAGYAGMMATNRFLGSLTEEERSRTVVTVVNPKPVFVERIRLHEVAAGSRNAVTIPLAWLLHADAEVVVGRAELIDTVAREVLVVSDDEDLRLPYDYLLYAVGSFASTAIEGAAEHAYVIADHDGASAAAEAVRALPPRARVSIVGGGLTGVEIASELAEQHPELSVTLYCAGELVAQMRPAARRSLRRTLERLGVRIDEHAEVSTVVPGGLRLSGDRALDHELCIVAAAFDVPDLARASGLPVDEAGRLEVDEYLRCIDNPAILGAGDAVVAPQSVAGHLRMGCATALPMGAHAAHTLLAAIRGAVPRELTIGYVLQCISLGRKRGYIQLVRSDDTARRFHLGGRTGARVKEWICEMVVDSPKKESTQPGAYSWPKGPKRRAVTGAGSQSGGRAPVGARFGPEQHASYPVLSDRSRAS</sequence>
<keyword evidence="9" id="KW-1185">Reference proteome</keyword>
<evidence type="ECO:0000256" key="3">
    <source>
        <dbReference type="ARBA" id="ARBA00022630"/>
    </source>
</evidence>
<reference evidence="8 9" key="1">
    <citation type="submission" date="2018-11" db="EMBL/GenBank/DDBJ databases">
        <authorList>
            <person name="Li F."/>
        </authorList>
    </citation>
    <scope>NUCLEOTIDE SEQUENCE [LARGE SCALE GENOMIC DNA]</scope>
    <source>
        <strain evidence="8 9">KIS18-7</strain>
    </source>
</reference>
<feature type="region of interest" description="Disordered" evidence="6">
    <location>
        <begin position="423"/>
        <end position="478"/>
    </location>
</feature>
<evidence type="ECO:0000313" key="8">
    <source>
        <dbReference type="EMBL" id="RNL75367.1"/>
    </source>
</evidence>
<dbReference type="PANTHER" id="PTHR42913">
    <property type="entry name" value="APOPTOSIS-INDUCING FACTOR 1"/>
    <property type="match status" value="1"/>
</dbReference>
<dbReference type="AlphaFoldDB" id="A0A3N0DI53"/>
<evidence type="ECO:0000256" key="2">
    <source>
        <dbReference type="ARBA" id="ARBA00005272"/>
    </source>
</evidence>
<dbReference type="PANTHER" id="PTHR42913:SF3">
    <property type="entry name" value="64 KDA MITOCHONDRIAL NADH DEHYDROGENASE (EUROFUNG)"/>
    <property type="match status" value="1"/>
</dbReference>
<name>A0A3N0DI53_9ACTN</name>
<feature type="compositionally biased region" description="Polar residues" evidence="6">
    <location>
        <begin position="1"/>
        <end position="10"/>
    </location>
</feature>
<dbReference type="Proteomes" id="UP000277094">
    <property type="component" value="Unassembled WGS sequence"/>
</dbReference>
<dbReference type="InterPro" id="IPR036188">
    <property type="entry name" value="FAD/NAD-bd_sf"/>
</dbReference>
<dbReference type="PRINTS" id="PR00411">
    <property type="entry name" value="PNDRDTASEI"/>
</dbReference>
<comment type="similarity">
    <text evidence="2">Belongs to the NADH dehydrogenase family.</text>
</comment>
<protein>
    <recommendedName>
        <fullName evidence="7">FAD/NAD(P)-binding domain-containing protein</fullName>
    </recommendedName>
</protein>
<keyword evidence="4" id="KW-0274">FAD</keyword>
<evidence type="ECO:0000256" key="5">
    <source>
        <dbReference type="ARBA" id="ARBA00023002"/>
    </source>
</evidence>
<dbReference type="SUPFAM" id="SSF51905">
    <property type="entry name" value="FAD/NAD(P)-binding domain"/>
    <property type="match status" value="1"/>
</dbReference>